<dbReference type="GO" id="GO:0019005">
    <property type="term" value="C:SCF ubiquitin ligase complex"/>
    <property type="evidence" value="ECO:0007669"/>
    <property type="project" value="TreeGrafter"/>
</dbReference>
<dbReference type="AlphaFoldDB" id="A0A139API4"/>
<dbReference type="PANTHER" id="PTHR12874">
    <property type="entry name" value="F-BOX ONLY PROTEIN 48-RELATED"/>
    <property type="match status" value="1"/>
</dbReference>
<protein>
    <recommendedName>
        <fullName evidence="3">F-box domain-containing protein</fullName>
    </recommendedName>
</protein>
<dbReference type="Pfam" id="PF19270">
    <property type="entry name" value="FBO_C"/>
    <property type="match status" value="1"/>
</dbReference>
<dbReference type="InterPro" id="IPR001810">
    <property type="entry name" value="F-box_dom"/>
</dbReference>
<dbReference type="InterPro" id="IPR036047">
    <property type="entry name" value="F-box-like_dom_sf"/>
</dbReference>
<dbReference type="CDD" id="cd22089">
    <property type="entry name" value="F-box_FBXO9"/>
    <property type="match status" value="1"/>
</dbReference>
<dbReference type="GO" id="GO:0031146">
    <property type="term" value="P:SCF-dependent proteasomal ubiquitin-dependent protein catabolic process"/>
    <property type="evidence" value="ECO:0007669"/>
    <property type="project" value="TreeGrafter"/>
</dbReference>
<dbReference type="OMA" id="RWNRLDF"/>
<dbReference type="OrthoDB" id="2117972at2759"/>
<dbReference type="Proteomes" id="UP000070544">
    <property type="component" value="Unassembled WGS sequence"/>
</dbReference>
<dbReference type="PANTHER" id="PTHR12874:SF9">
    <property type="entry name" value="F-BOX ONLY PROTEIN 48"/>
    <property type="match status" value="1"/>
</dbReference>
<proteinExistence type="predicted"/>
<evidence type="ECO:0000256" key="1">
    <source>
        <dbReference type="ARBA" id="ARBA00022786"/>
    </source>
</evidence>
<evidence type="ECO:0000313" key="5">
    <source>
        <dbReference type="Proteomes" id="UP000070544"/>
    </source>
</evidence>
<reference evidence="4 5" key="1">
    <citation type="journal article" date="2015" name="Genome Biol. Evol.">
        <title>Phylogenomic analyses indicate that early fungi evolved digesting cell walls of algal ancestors of land plants.</title>
        <authorList>
            <person name="Chang Y."/>
            <person name="Wang S."/>
            <person name="Sekimoto S."/>
            <person name="Aerts A.L."/>
            <person name="Choi C."/>
            <person name="Clum A."/>
            <person name="LaButti K.M."/>
            <person name="Lindquist E.A."/>
            <person name="Yee Ngan C."/>
            <person name="Ohm R.A."/>
            <person name="Salamov A.A."/>
            <person name="Grigoriev I.V."/>
            <person name="Spatafora J.W."/>
            <person name="Berbee M.L."/>
        </authorList>
    </citation>
    <scope>NUCLEOTIDE SEQUENCE [LARGE SCALE GENOMIC DNA]</scope>
    <source>
        <strain evidence="4 5">JEL478</strain>
    </source>
</reference>
<evidence type="ECO:0000259" key="3">
    <source>
        <dbReference type="PROSITE" id="PS50181"/>
    </source>
</evidence>
<name>A0A139API4_GONPJ</name>
<keyword evidence="1" id="KW-0833">Ubl conjugation pathway</keyword>
<organism evidence="4 5">
    <name type="scientific">Gonapodya prolifera (strain JEL478)</name>
    <name type="common">Monoblepharis prolifera</name>
    <dbReference type="NCBI Taxonomy" id="1344416"/>
    <lineage>
        <taxon>Eukaryota</taxon>
        <taxon>Fungi</taxon>
        <taxon>Fungi incertae sedis</taxon>
        <taxon>Chytridiomycota</taxon>
        <taxon>Chytridiomycota incertae sedis</taxon>
        <taxon>Monoblepharidomycetes</taxon>
        <taxon>Monoblepharidales</taxon>
        <taxon>Gonapodyaceae</taxon>
        <taxon>Gonapodya</taxon>
    </lineage>
</organism>
<gene>
    <name evidence="4" type="ORF">M427DRAFT_132580</name>
</gene>
<feature type="domain" description="F-box" evidence="3">
    <location>
        <begin position="235"/>
        <end position="284"/>
    </location>
</feature>
<evidence type="ECO:0000313" key="4">
    <source>
        <dbReference type="EMBL" id="KXS18638.1"/>
    </source>
</evidence>
<dbReference type="PROSITE" id="PS50181">
    <property type="entry name" value="FBOX"/>
    <property type="match status" value="1"/>
</dbReference>
<evidence type="ECO:0000256" key="2">
    <source>
        <dbReference type="SAM" id="MobiDB-lite"/>
    </source>
</evidence>
<dbReference type="STRING" id="1344416.A0A139API4"/>
<dbReference type="InterPro" id="IPR045464">
    <property type="entry name" value="Hrt3/FBXO9_C"/>
</dbReference>
<feature type="region of interest" description="Disordered" evidence="2">
    <location>
        <begin position="27"/>
        <end position="67"/>
    </location>
</feature>
<dbReference type="Pfam" id="PF12937">
    <property type="entry name" value="F-box-like"/>
    <property type="match status" value="1"/>
</dbReference>
<dbReference type="SUPFAM" id="SSF81383">
    <property type="entry name" value="F-box domain"/>
    <property type="match status" value="1"/>
</dbReference>
<sequence>MDAPSLVPVTEDELSEFRRRWVQEVEAKKDSRLAVPPTTTLHAATPSAVQSRSAIPEPKDTPSLAIDSTQNDAKLPAASLDIPLIPTRPGHRTPSARVIFRTADSPHDGDGPSAAIAAMSPAERAEEALRLYDLASTAERQGNLSKALEFYQSAHKLEGNIDQLYRRKWASNTLPTTTTTSTTSTDDHDHIDLSYQYAASLDDVPSDPTTSLPLHETLARTPGGLVITPRRPHRASPLTKLPGEVLLALLRAVGRVDFVALNNASEVCRRLYVLARETGVWRDLCAVTYMGAGFGGAASLAELEREVIVHGDWRRMLIHKPRLRLDGVYISRCNYWRQGHGEGFYTPYILVSYFRFLRFFKDGSVVSVCTSLEPVEVVKLLRDTDSPTTAKQLKNICRGNWRLTDKTLEIHLSDRERPRTKFAMRLAVNSVKTGSHNALKWVRYTSRTGELDEVAFPLKNLSTFHFSRVRSYI</sequence>
<dbReference type="Gene3D" id="1.20.1280.50">
    <property type="match status" value="1"/>
</dbReference>
<keyword evidence="5" id="KW-1185">Reference proteome</keyword>
<feature type="compositionally biased region" description="Polar residues" evidence="2">
    <location>
        <begin position="37"/>
        <end position="53"/>
    </location>
</feature>
<dbReference type="EMBL" id="KQ965741">
    <property type="protein sequence ID" value="KXS18638.1"/>
    <property type="molecule type" value="Genomic_DNA"/>
</dbReference>
<dbReference type="GO" id="GO:0005737">
    <property type="term" value="C:cytoplasm"/>
    <property type="evidence" value="ECO:0007669"/>
    <property type="project" value="TreeGrafter"/>
</dbReference>
<accession>A0A139API4</accession>